<comment type="caution">
    <text evidence="7">The sequence shown here is derived from an EMBL/GenBank/DDBJ whole genome shotgun (WGS) entry which is preliminary data.</text>
</comment>
<dbReference type="PANTHER" id="PTHR23427:SF2">
    <property type="entry name" value="SURFEIT LOCUS PROTEIN 1"/>
    <property type="match status" value="1"/>
</dbReference>
<keyword evidence="5 6" id="KW-0472">Membrane</keyword>
<name>A0A5B0WU24_9GAMM</name>
<sequence>MTRRLEFDFEWRITLFTLLMLPLLISLGFWQMQRAEDKRSLAMAYESQQARAPAPASVLREEPAAALAYRPIELHGSYRPGEYFLLDNRMWQGKYGNQVVAVFDLVDGGTALVNRGWVPADPSRQRATEVPEVGGEVRITGHVYVAPGDPYLLADETLAAGWPKQIQAVEMDKIAVALGQQGQDLFPYPVRIDAGQAGTLAVDWQVINVSPEKHIGYAVQWFTMAAVLALIYLLRSSNIWALLRGSRSGKSDL</sequence>
<keyword evidence="8" id="KW-1185">Reference proteome</keyword>
<evidence type="ECO:0000256" key="5">
    <source>
        <dbReference type="ARBA" id="ARBA00023136"/>
    </source>
</evidence>
<protein>
    <recommendedName>
        <fullName evidence="6">SURF1-like protein</fullName>
    </recommendedName>
</protein>
<dbReference type="AlphaFoldDB" id="A0A5B0WU24"/>
<feature type="transmembrane region" description="Helical" evidence="6">
    <location>
        <begin position="215"/>
        <end position="234"/>
    </location>
</feature>
<keyword evidence="6" id="KW-1003">Cell membrane</keyword>
<dbReference type="Proteomes" id="UP000323708">
    <property type="component" value="Unassembled WGS sequence"/>
</dbReference>
<evidence type="ECO:0000256" key="3">
    <source>
        <dbReference type="ARBA" id="ARBA00022692"/>
    </source>
</evidence>
<comment type="subcellular location">
    <subcellularLocation>
        <location evidence="6">Cell membrane</location>
        <topology evidence="6">Multi-pass membrane protein</topology>
    </subcellularLocation>
    <subcellularLocation>
        <location evidence="1">Membrane</location>
    </subcellularLocation>
</comment>
<dbReference type="GO" id="GO:0005886">
    <property type="term" value="C:plasma membrane"/>
    <property type="evidence" value="ECO:0007669"/>
    <property type="project" value="UniProtKB-SubCell"/>
</dbReference>
<evidence type="ECO:0000256" key="1">
    <source>
        <dbReference type="ARBA" id="ARBA00004370"/>
    </source>
</evidence>
<dbReference type="Pfam" id="PF02104">
    <property type="entry name" value="SURF1"/>
    <property type="match status" value="1"/>
</dbReference>
<dbReference type="InterPro" id="IPR002994">
    <property type="entry name" value="Surf1/Shy1"/>
</dbReference>
<evidence type="ECO:0000256" key="6">
    <source>
        <dbReference type="RuleBase" id="RU363076"/>
    </source>
</evidence>
<evidence type="ECO:0000256" key="4">
    <source>
        <dbReference type="ARBA" id="ARBA00022989"/>
    </source>
</evidence>
<dbReference type="CDD" id="cd06662">
    <property type="entry name" value="SURF1"/>
    <property type="match status" value="1"/>
</dbReference>
<reference evidence="7 8" key="1">
    <citation type="submission" date="2019-09" db="EMBL/GenBank/DDBJ databases">
        <authorList>
            <person name="Chen X.-Y."/>
        </authorList>
    </citation>
    <scope>NUCLEOTIDE SEQUENCE [LARGE SCALE GENOMIC DNA]</scope>
    <source>
        <strain evidence="7 8">NY5</strain>
    </source>
</reference>
<gene>
    <name evidence="7" type="ORF">F0M18_12290</name>
</gene>
<dbReference type="PANTHER" id="PTHR23427">
    <property type="entry name" value="SURFEIT LOCUS PROTEIN"/>
    <property type="match status" value="1"/>
</dbReference>
<evidence type="ECO:0000256" key="2">
    <source>
        <dbReference type="ARBA" id="ARBA00007165"/>
    </source>
</evidence>
<accession>A0A5B0WU24</accession>
<keyword evidence="3 6" id="KW-0812">Transmembrane</keyword>
<dbReference type="EMBL" id="VTUX01000005">
    <property type="protein sequence ID" value="KAA1190584.1"/>
    <property type="molecule type" value="Genomic_DNA"/>
</dbReference>
<evidence type="ECO:0000313" key="8">
    <source>
        <dbReference type="Proteomes" id="UP000323708"/>
    </source>
</evidence>
<proteinExistence type="inferred from homology"/>
<comment type="similarity">
    <text evidence="2 6">Belongs to the SURF1 family.</text>
</comment>
<organism evidence="7 8">
    <name type="scientific">Pseudohalioglobus sediminis</name>
    <dbReference type="NCBI Taxonomy" id="2606449"/>
    <lineage>
        <taxon>Bacteria</taxon>
        <taxon>Pseudomonadati</taxon>
        <taxon>Pseudomonadota</taxon>
        <taxon>Gammaproteobacteria</taxon>
        <taxon>Cellvibrionales</taxon>
        <taxon>Halieaceae</taxon>
        <taxon>Pseudohalioglobus</taxon>
    </lineage>
</organism>
<dbReference type="InterPro" id="IPR045214">
    <property type="entry name" value="Surf1/Surf4"/>
</dbReference>
<evidence type="ECO:0000313" key="7">
    <source>
        <dbReference type="EMBL" id="KAA1190584.1"/>
    </source>
</evidence>
<feature type="transmembrane region" description="Helical" evidence="6">
    <location>
        <begin position="12"/>
        <end position="30"/>
    </location>
</feature>
<keyword evidence="4 6" id="KW-1133">Transmembrane helix</keyword>
<dbReference type="RefSeq" id="WP_149611739.1">
    <property type="nucleotide sequence ID" value="NZ_VTUX01000005.1"/>
</dbReference>